<dbReference type="Proteomes" id="UP000625711">
    <property type="component" value="Unassembled WGS sequence"/>
</dbReference>
<evidence type="ECO:0000313" key="1">
    <source>
        <dbReference type="EMBL" id="KAF7282285.1"/>
    </source>
</evidence>
<organism evidence="1 2">
    <name type="scientific">Rhynchophorus ferrugineus</name>
    <name type="common">Red palm weevil</name>
    <name type="synonym">Curculio ferrugineus</name>
    <dbReference type="NCBI Taxonomy" id="354439"/>
    <lineage>
        <taxon>Eukaryota</taxon>
        <taxon>Metazoa</taxon>
        <taxon>Ecdysozoa</taxon>
        <taxon>Arthropoda</taxon>
        <taxon>Hexapoda</taxon>
        <taxon>Insecta</taxon>
        <taxon>Pterygota</taxon>
        <taxon>Neoptera</taxon>
        <taxon>Endopterygota</taxon>
        <taxon>Coleoptera</taxon>
        <taxon>Polyphaga</taxon>
        <taxon>Cucujiformia</taxon>
        <taxon>Curculionidae</taxon>
        <taxon>Dryophthorinae</taxon>
        <taxon>Rhynchophorus</taxon>
    </lineage>
</organism>
<accession>A0A834MJC8</accession>
<proteinExistence type="predicted"/>
<comment type="caution">
    <text evidence="1">The sequence shown here is derived from an EMBL/GenBank/DDBJ whole genome shotgun (WGS) entry which is preliminary data.</text>
</comment>
<gene>
    <name evidence="1" type="ORF">GWI33_002860</name>
</gene>
<keyword evidence="2" id="KW-1185">Reference proteome</keyword>
<sequence length="106" mass="12159">MSNVLQQLYTTNLTFSFKRDWGKPPHLSAFFRPLQVDFHDFTYSSGLLRDRSLLPFAIAGLFDDDVFGGGVGRIQAWLDTIRWKNRYSREDDGREASLDNSIPGVE</sequence>
<name>A0A834MJC8_RHYFE</name>
<protein>
    <submittedName>
        <fullName evidence="1">Uncharacterized protein</fullName>
    </submittedName>
</protein>
<dbReference type="EMBL" id="JAACXV010000179">
    <property type="protein sequence ID" value="KAF7282285.1"/>
    <property type="molecule type" value="Genomic_DNA"/>
</dbReference>
<evidence type="ECO:0000313" key="2">
    <source>
        <dbReference type="Proteomes" id="UP000625711"/>
    </source>
</evidence>
<dbReference type="AlphaFoldDB" id="A0A834MJC8"/>
<reference evidence="1" key="1">
    <citation type="submission" date="2020-08" db="EMBL/GenBank/DDBJ databases">
        <title>Genome sequencing and assembly of the red palm weevil Rhynchophorus ferrugineus.</title>
        <authorList>
            <person name="Dias G.B."/>
            <person name="Bergman C.M."/>
            <person name="Manee M."/>
        </authorList>
    </citation>
    <scope>NUCLEOTIDE SEQUENCE</scope>
    <source>
        <strain evidence="1">AA-2017</strain>
        <tissue evidence="1">Whole larva</tissue>
    </source>
</reference>